<dbReference type="Pfam" id="PF06108">
    <property type="entry name" value="DUF952"/>
    <property type="match status" value="1"/>
</dbReference>
<comment type="caution">
    <text evidence="3">The sequence shown here is derived from an EMBL/GenBank/DDBJ whole genome shotgun (WGS) entry which is preliminary data.</text>
</comment>
<feature type="domain" description="DUF985" evidence="2">
    <location>
        <begin position="154"/>
        <end position="285"/>
    </location>
</feature>
<evidence type="ECO:0000259" key="2">
    <source>
        <dbReference type="Pfam" id="PF06172"/>
    </source>
</evidence>
<dbReference type="EMBL" id="BAAAYK010000038">
    <property type="protein sequence ID" value="GAA3361154.1"/>
    <property type="molecule type" value="Genomic_DNA"/>
</dbReference>
<dbReference type="InterPro" id="IPR009327">
    <property type="entry name" value="Cupin_DUF985"/>
</dbReference>
<gene>
    <name evidence="3" type="ORF">GCM10020366_44010</name>
</gene>
<dbReference type="InterPro" id="IPR011051">
    <property type="entry name" value="RmlC_Cupin_sf"/>
</dbReference>
<reference evidence="4" key="1">
    <citation type="journal article" date="2019" name="Int. J. Syst. Evol. Microbiol.">
        <title>The Global Catalogue of Microorganisms (GCM) 10K type strain sequencing project: providing services to taxonomists for standard genome sequencing and annotation.</title>
        <authorList>
            <consortium name="The Broad Institute Genomics Platform"/>
            <consortium name="The Broad Institute Genome Sequencing Center for Infectious Disease"/>
            <person name="Wu L."/>
            <person name="Ma J."/>
        </authorList>
    </citation>
    <scope>NUCLEOTIDE SEQUENCE [LARGE SCALE GENOMIC DNA]</scope>
    <source>
        <strain evidence="4">JCM 9687</strain>
    </source>
</reference>
<name>A0ABP6RVG3_9PSEU</name>
<dbReference type="Gene3D" id="3.20.170.20">
    <property type="entry name" value="Protein of unknown function DUF952"/>
    <property type="match status" value="1"/>
</dbReference>
<proteinExistence type="predicted"/>
<dbReference type="InterPro" id="IPR014710">
    <property type="entry name" value="RmlC-like_jellyroll"/>
</dbReference>
<dbReference type="PANTHER" id="PTHR33387">
    <property type="entry name" value="RMLC-LIKE JELLY ROLL FOLD PROTEIN"/>
    <property type="match status" value="1"/>
</dbReference>
<dbReference type="Proteomes" id="UP001500483">
    <property type="component" value="Unassembled WGS sequence"/>
</dbReference>
<evidence type="ECO:0000313" key="4">
    <source>
        <dbReference type="Proteomes" id="UP001500483"/>
    </source>
</evidence>
<feature type="region of interest" description="Disordered" evidence="1">
    <location>
        <begin position="1"/>
        <end position="25"/>
    </location>
</feature>
<evidence type="ECO:0000313" key="3">
    <source>
        <dbReference type="EMBL" id="GAA3361154.1"/>
    </source>
</evidence>
<protein>
    <recommendedName>
        <fullName evidence="2">DUF985 domain-containing protein</fullName>
    </recommendedName>
</protein>
<dbReference type="Pfam" id="PF06172">
    <property type="entry name" value="Cupin_5"/>
    <property type="match status" value="1"/>
</dbReference>
<accession>A0ABP6RVG3</accession>
<keyword evidence="4" id="KW-1185">Reference proteome</keyword>
<feature type="compositionally biased region" description="Basic and acidic residues" evidence="1">
    <location>
        <begin position="12"/>
        <end position="25"/>
    </location>
</feature>
<dbReference type="SUPFAM" id="SSF56399">
    <property type="entry name" value="ADP-ribosylation"/>
    <property type="match status" value="1"/>
</dbReference>
<dbReference type="PANTHER" id="PTHR33387:SF3">
    <property type="entry name" value="DUF985 DOMAIN-CONTAINING PROTEIN"/>
    <property type="match status" value="1"/>
</dbReference>
<organism evidence="3 4">
    <name type="scientific">Saccharopolyspora gregorii</name>
    <dbReference type="NCBI Taxonomy" id="33914"/>
    <lineage>
        <taxon>Bacteria</taxon>
        <taxon>Bacillati</taxon>
        <taxon>Actinomycetota</taxon>
        <taxon>Actinomycetes</taxon>
        <taxon>Pseudonocardiales</taxon>
        <taxon>Pseudonocardiaceae</taxon>
        <taxon>Saccharopolyspora</taxon>
    </lineage>
</organism>
<dbReference type="SUPFAM" id="SSF51182">
    <property type="entry name" value="RmlC-like cupins"/>
    <property type="match status" value="1"/>
</dbReference>
<evidence type="ECO:0000256" key="1">
    <source>
        <dbReference type="SAM" id="MobiDB-lite"/>
    </source>
</evidence>
<dbReference type="CDD" id="cd06121">
    <property type="entry name" value="cupin_YML079wp"/>
    <property type="match status" value="1"/>
</dbReference>
<dbReference type="InterPro" id="IPR009297">
    <property type="entry name" value="DUF952"/>
</dbReference>
<dbReference type="InterPro" id="IPR039935">
    <property type="entry name" value="YML079W-like"/>
</dbReference>
<sequence>MRPPGGVIDPRGGARDLTTRGADRQTADVTRSRLLHLLPLSAFHAAADHIGSPSLETDGFVHCSPDMATALAVANALYADADEQLVALELDPRRLSAPVRWEAAAPHPPAGVAADVLFPHVYGSLERSAVIGLHYARRDVRGRFAALETRSRTAEELNLLPHPEGGWFRRTWTSDVEVTPDERGTRPTATAIYYLLSAGHTSEWHRIGSAELWLWHRGGPLTLVLGGDGDAPAEQPRNHVLGAGAGQDPQVLVPAGTWQRAVASATVESLATCVVSPGFDFADFSTPG</sequence>
<dbReference type="Gene3D" id="2.60.120.10">
    <property type="entry name" value="Jelly Rolls"/>
    <property type="match status" value="1"/>
</dbReference>